<accession>A0AA39TDY0</accession>
<comment type="caution">
    <text evidence="1">The sequence shown here is derived from an EMBL/GenBank/DDBJ whole genome shotgun (WGS) entry which is preliminary data.</text>
</comment>
<dbReference type="Gene3D" id="1.20.930.20">
    <property type="entry name" value="Adaptor protein Cbl, N-terminal domain"/>
    <property type="match status" value="1"/>
</dbReference>
<dbReference type="InterPro" id="IPR059179">
    <property type="entry name" value="MLKL-like_MCAfunc"/>
</dbReference>
<gene>
    <name evidence="1" type="ORF">IW261DRAFT_1036013</name>
</gene>
<reference evidence="1" key="1">
    <citation type="submission" date="2023-06" db="EMBL/GenBank/DDBJ databases">
        <authorList>
            <consortium name="Lawrence Berkeley National Laboratory"/>
            <person name="Ahrendt S."/>
            <person name="Sahu N."/>
            <person name="Indic B."/>
            <person name="Wong-Bajracharya J."/>
            <person name="Merenyi Z."/>
            <person name="Ke H.-M."/>
            <person name="Monk M."/>
            <person name="Kocsube S."/>
            <person name="Drula E."/>
            <person name="Lipzen A."/>
            <person name="Balint B."/>
            <person name="Henrissat B."/>
            <person name="Andreopoulos B."/>
            <person name="Martin F.M."/>
            <person name="Harder C.B."/>
            <person name="Rigling D."/>
            <person name="Ford K.L."/>
            <person name="Foster G.D."/>
            <person name="Pangilinan J."/>
            <person name="Papanicolaou A."/>
            <person name="Barry K."/>
            <person name="LaButti K."/>
            <person name="Viragh M."/>
            <person name="Koriabine M."/>
            <person name="Yan M."/>
            <person name="Riley R."/>
            <person name="Champramary S."/>
            <person name="Plett K.L."/>
            <person name="Tsai I.J."/>
            <person name="Slot J."/>
            <person name="Sipos G."/>
            <person name="Plett J."/>
            <person name="Nagy L.G."/>
            <person name="Grigoriev I.V."/>
        </authorList>
    </citation>
    <scope>NUCLEOTIDE SEQUENCE</scope>
    <source>
        <strain evidence="1">ICMP 16352</strain>
    </source>
</reference>
<keyword evidence="2" id="KW-1185">Reference proteome</keyword>
<proteinExistence type="predicted"/>
<sequence length="291" mass="32088">MILGIVQAICEVLNKVPYVKVVSGLASTAIKVIEEVDACKGEWDKVKVTLLKVHDIVLEFRHGQDDSVPLPNNVKSAFWELEICLREVLEAVIRYQDVNMGKKVLERSALKAEATSCVRCVDMAVKVFQMKVSIGTHLVGDQTYHIVKEIFAILHPLQQGSLPSLLLNLDVLACPASSQYFTGHESDLQKLSKMLAAPVVTLSGINSDALSAFVHRFDDSSRFTAIFLDASSVEALNNADPSLELNKYLLYSLHNPILITSTNEAVSYFASAHTYNLLAELLLLCNMLSLL</sequence>
<dbReference type="EMBL" id="JAUEPR010000007">
    <property type="protein sequence ID" value="KAK0482516.1"/>
    <property type="molecule type" value="Genomic_DNA"/>
</dbReference>
<evidence type="ECO:0000313" key="2">
    <source>
        <dbReference type="Proteomes" id="UP001175227"/>
    </source>
</evidence>
<protein>
    <submittedName>
        <fullName evidence="1">Uncharacterized protein</fullName>
    </submittedName>
</protein>
<dbReference type="Proteomes" id="UP001175227">
    <property type="component" value="Unassembled WGS sequence"/>
</dbReference>
<organism evidence="1 2">
    <name type="scientific">Armillaria novae-zelandiae</name>
    <dbReference type="NCBI Taxonomy" id="153914"/>
    <lineage>
        <taxon>Eukaryota</taxon>
        <taxon>Fungi</taxon>
        <taxon>Dikarya</taxon>
        <taxon>Basidiomycota</taxon>
        <taxon>Agaricomycotina</taxon>
        <taxon>Agaricomycetes</taxon>
        <taxon>Agaricomycetidae</taxon>
        <taxon>Agaricales</taxon>
        <taxon>Marasmiineae</taxon>
        <taxon>Physalacriaceae</taxon>
        <taxon>Armillaria</taxon>
    </lineage>
</organism>
<dbReference type="GO" id="GO:0007166">
    <property type="term" value="P:cell surface receptor signaling pathway"/>
    <property type="evidence" value="ECO:0007669"/>
    <property type="project" value="InterPro"/>
</dbReference>
<dbReference type="CDD" id="cd21037">
    <property type="entry name" value="MLKL_NTD"/>
    <property type="match status" value="1"/>
</dbReference>
<dbReference type="AlphaFoldDB" id="A0AA39TDY0"/>
<dbReference type="InterPro" id="IPR036537">
    <property type="entry name" value="Adaptor_Cbl_N_dom_sf"/>
</dbReference>
<name>A0AA39TDY0_9AGAR</name>
<evidence type="ECO:0000313" key="1">
    <source>
        <dbReference type="EMBL" id="KAK0482516.1"/>
    </source>
</evidence>